<dbReference type="PANTHER" id="PTHR12304">
    <property type="entry name" value="INOSINE-URIDINE PREFERRING NUCLEOSIDE HYDROLASE"/>
    <property type="match status" value="1"/>
</dbReference>
<dbReference type="InterPro" id="IPR001910">
    <property type="entry name" value="Inosine/uridine_hydrolase_dom"/>
</dbReference>
<evidence type="ECO:0000256" key="3">
    <source>
        <dbReference type="SAM" id="MobiDB-lite"/>
    </source>
</evidence>
<dbReference type="Pfam" id="PF01156">
    <property type="entry name" value="IU_nuc_hydro"/>
    <property type="match status" value="1"/>
</dbReference>
<dbReference type="EMBL" id="CABEEZ010000019">
    <property type="protein sequence ID" value="VTR18609.1"/>
    <property type="molecule type" value="Genomic_DNA"/>
</dbReference>
<reference evidence="5" key="1">
    <citation type="submission" date="2019-05" db="EMBL/GenBank/DDBJ databases">
        <authorList>
            <consortium name="Pathogen Informatics"/>
        </authorList>
    </citation>
    <scope>NUCLEOTIDE SEQUENCE [LARGE SCALE GENOMIC DNA]</scope>
    <source>
        <strain evidence="5">NCTC12965</strain>
    </source>
</reference>
<feature type="domain" description="Inosine/uridine-preferring nucleoside hydrolase" evidence="4">
    <location>
        <begin position="1"/>
        <end position="46"/>
    </location>
</feature>
<dbReference type="EC" id="3.2.-.-" evidence="5"/>
<evidence type="ECO:0000256" key="1">
    <source>
        <dbReference type="ARBA" id="ARBA00022801"/>
    </source>
</evidence>
<gene>
    <name evidence="5" type="primary">rihC_2</name>
    <name evidence="5" type="ORF">NCTC12965_00584</name>
</gene>
<dbReference type="GO" id="GO:0008477">
    <property type="term" value="F:purine nucleosidase activity"/>
    <property type="evidence" value="ECO:0007669"/>
    <property type="project" value="TreeGrafter"/>
</dbReference>
<organism evidence="5">
    <name type="scientific">Serratia fonticola</name>
    <dbReference type="NCBI Taxonomy" id="47917"/>
    <lineage>
        <taxon>Bacteria</taxon>
        <taxon>Pseudomonadati</taxon>
        <taxon>Pseudomonadota</taxon>
        <taxon>Gammaproteobacteria</taxon>
        <taxon>Enterobacterales</taxon>
        <taxon>Yersiniaceae</taxon>
        <taxon>Serratia</taxon>
    </lineage>
</organism>
<dbReference type="SUPFAM" id="SSF53590">
    <property type="entry name" value="Nucleoside hydrolase"/>
    <property type="match status" value="1"/>
</dbReference>
<dbReference type="AlphaFoldDB" id="A0A4U9TJ56"/>
<evidence type="ECO:0000256" key="2">
    <source>
        <dbReference type="ARBA" id="ARBA00023295"/>
    </source>
</evidence>
<protein>
    <submittedName>
        <fullName evidence="5">Non-specific ribonucleoside hydrolase rihC</fullName>
        <ecNumber evidence="5">3.2.-.-</ecNumber>
    </submittedName>
</protein>
<feature type="region of interest" description="Disordered" evidence="3">
    <location>
        <begin position="49"/>
        <end position="68"/>
    </location>
</feature>
<keyword evidence="2 5" id="KW-0326">Glycosidase</keyword>
<dbReference type="Gene3D" id="3.90.245.10">
    <property type="entry name" value="Ribonucleoside hydrolase-like"/>
    <property type="match status" value="1"/>
</dbReference>
<name>A0A4U9TJ56_SERFO</name>
<dbReference type="GO" id="GO:0005829">
    <property type="term" value="C:cytosol"/>
    <property type="evidence" value="ECO:0007669"/>
    <property type="project" value="TreeGrafter"/>
</dbReference>
<evidence type="ECO:0000259" key="4">
    <source>
        <dbReference type="Pfam" id="PF01156"/>
    </source>
</evidence>
<evidence type="ECO:0000313" key="5">
    <source>
        <dbReference type="EMBL" id="VTR18609.1"/>
    </source>
</evidence>
<accession>A0A4U9TJ56</accession>
<proteinExistence type="predicted"/>
<dbReference type="InterPro" id="IPR023186">
    <property type="entry name" value="IUNH"/>
</dbReference>
<dbReference type="PANTHER" id="PTHR12304:SF4">
    <property type="entry name" value="URIDINE NUCLEOSIDASE"/>
    <property type="match status" value="1"/>
</dbReference>
<dbReference type="InterPro" id="IPR036452">
    <property type="entry name" value="Ribo_hydro-like"/>
</dbReference>
<sequence>MMGGSAGRGNHTPNAEFNIYVDPEAASMVFASGIPIVMCGLERHQPGYAHRRDDRQLTHAEPHRGHAA</sequence>
<dbReference type="GO" id="GO:0006152">
    <property type="term" value="P:purine nucleoside catabolic process"/>
    <property type="evidence" value="ECO:0007669"/>
    <property type="project" value="TreeGrafter"/>
</dbReference>
<keyword evidence="1 5" id="KW-0378">Hydrolase</keyword>